<dbReference type="CDD" id="cd01300">
    <property type="entry name" value="YtcJ_like"/>
    <property type="match status" value="1"/>
</dbReference>
<dbReference type="Proteomes" id="UP000218387">
    <property type="component" value="Chromosome"/>
</dbReference>
<dbReference type="InterPro" id="IPR032466">
    <property type="entry name" value="Metal_Hydrolase"/>
</dbReference>
<dbReference type="Pfam" id="PF07969">
    <property type="entry name" value="Amidohydro_3"/>
    <property type="match status" value="1"/>
</dbReference>
<keyword evidence="2" id="KW-0378">Hydrolase</keyword>
<dbReference type="RefSeq" id="WP_096920102.1">
    <property type="nucleotide sequence ID" value="NZ_CP029487.1"/>
</dbReference>
<feature type="domain" description="Amidohydrolase 3" evidence="1">
    <location>
        <begin position="52"/>
        <end position="509"/>
    </location>
</feature>
<proteinExistence type="predicted"/>
<sequence>MNDLALTCGNIITMDTHRPFCEAVLIKNGKITAAGRSEDVRRLAGERHINCVDLKGKTAVPGLHDCHVHVMGTGLNAIGIDLYDCASIADVFDKIREASEDGASGWVYCTRLDESRLAEKRPPTAAEIDAVVPDRGVYIVDRGLHYTLVNTLAFNEIGFDGTEHGLVKDASGHVTGRLHDKANGKARSYFYEKMTDAQRADMLNHTASEAVKMGITTIHAMEGGDMFSDKDIPVFLENQRHFPLDIRLYWDTENIQNILDHHLPVVGTDLLLDGSIGSRTAAFMQPYTDAPDTCGEIYFTEDFVVNHITNAHKNHLQAGFHAIGQRAVTFVLDCLEKSLALYPCTGHRFRIEHFGFPDARDIERAARLGVVISTQPSFTYLRGGPGSVYNLRLGDDRERRGYPLSAFVKAGIPVGGGSDSGVTPMDPVLGLHAAVNQSYSENSVDIQSALRMFTLDAAYCAFEEDQKGSITPGKLGDLTILSGDPYTTASDKLKDLEVCMTIKNGKIVYQK</sequence>
<evidence type="ECO:0000259" key="1">
    <source>
        <dbReference type="Pfam" id="PF07969"/>
    </source>
</evidence>
<evidence type="ECO:0000313" key="3">
    <source>
        <dbReference type="Proteomes" id="UP000218387"/>
    </source>
</evidence>
<dbReference type="SUPFAM" id="SSF51556">
    <property type="entry name" value="Metallo-dependent hydrolases"/>
    <property type="match status" value="1"/>
</dbReference>
<dbReference type="InterPro" id="IPR013108">
    <property type="entry name" value="Amidohydro_3"/>
</dbReference>
<keyword evidence="3" id="KW-1185">Reference proteome</keyword>
<dbReference type="PANTHER" id="PTHR22642:SF22">
    <property type="entry name" value="EXOENZYMES REGULATORY PROTEIN AEPA"/>
    <property type="match status" value="1"/>
</dbReference>
<dbReference type="KEGG" id="emt:CPZ25_017070"/>
<name>A0A4P9CDF5_EUBML</name>
<dbReference type="Gene3D" id="3.10.310.70">
    <property type="match status" value="1"/>
</dbReference>
<dbReference type="EMBL" id="CP029487">
    <property type="protein sequence ID" value="QCT72965.1"/>
    <property type="molecule type" value="Genomic_DNA"/>
</dbReference>
<dbReference type="GO" id="GO:0016810">
    <property type="term" value="F:hydrolase activity, acting on carbon-nitrogen (but not peptide) bonds"/>
    <property type="evidence" value="ECO:0007669"/>
    <property type="project" value="InterPro"/>
</dbReference>
<reference evidence="2 3" key="1">
    <citation type="submission" date="2018-05" db="EMBL/GenBank/DDBJ databases">
        <title>Genome comparison of Eubacterium sp.</title>
        <authorList>
            <person name="Feng Y."/>
            <person name="Sanchez-Andrea I."/>
            <person name="Stams A.J.M."/>
            <person name="De Vos W.M."/>
        </authorList>
    </citation>
    <scope>NUCLEOTIDE SEQUENCE [LARGE SCALE GENOMIC DNA]</scope>
    <source>
        <strain evidence="2 3">YI</strain>
    </source>
</reference>
<evidence type="ECO:0000313" key="2">
    <source>
        <dbReference type="EMBL" id="QCT72965.1"/>
    </source>
</evidence>
<dbReference type="AlphaFoldDB" id="A0A4P9CDF5"/>
<gene>
    <name evidence="2" type="ORF">CPZ25_017070</name>
</gene>
<organism evidence="2 3">
    <name type="scientific">Eubacterium maltosivorans</name>
    <dbReference type="NCBI Taxonomy" id="2041044"/>
    <lineage>
        <taxon>Bacteria</taxon>
        <taxon>Bacillati</taxon>
        <taxon>Bacillota</taxon>
        <taxon>Clostridia</taxon>
        <taxon>Eubacteriales</taxon>
        <taxon>Eubacteriaceae</taxon>
        <taxon>Eubacterium</taxon>
    </lineage>
</organism>
<accession>A0A4P9CDF5</accession>
<dbReference type="PANTHER" id="PTHR22642">
    <property type="entry name" value="IMIDAZOLONEPROPIONASE"/>
    <property type="match status" value="1"/>
</dbReference>
<dbReference type="InterPro" id="IPR033932">
    <property type="entry name" value="YtcJ-like"/>
</dbReference>
<dbReference type="InterPro" id="IPR011059">
    <property type="entry name" value="Metal-dep_hydrolase_composite"/>
</dbReference>
<dbReference type="Gene3D" id="3.20.20.140">
    <property type="entry name" value="Metal-dependent hydrolases"/>
    <property type="match status" value="1"/>
</dbReference>
<protein>
    <submittedName>
        <fullName evidence="2">Amidohydrolase</fullName>
    </submittedName>
</protein>
<dbReference type="SUPFAM" id="SSF51338">
    <property type="entry name" value="Composite domain of metallo-dependent hydrolases"/>
    <property type="match status" value="1"/>
</dbReference>
<dbReference type="Gene3D" id="2.30.40.10">
    <property type="entry name" value="Urease, subunit C, domain 1"/>
    <property type="match status" value="1"/>
</dbReference>